<dbReference type="KEGG" id="ooe:OEOE_1716"/>
<proteinExistence type="predicted"/>
<evidence type="ECO:0000313" key="3">
    <source>
        <dbReference type="Proteomes" id="UP000000774"/>
    </source>
</evidence>
<name>Q04DB1_OENOB</name>
<sequence length="32" mass="4035">MVQDKYLANLYLWTEEILMNLLAYFLFKKKFF</sequence>
<organism evidence="2 3">
    <name type="scientific">Oenococcus oeni (strain ATCC BAA-331 / PSU-1)</name>
    <dbReference type="NCBI Taxonomy" id="203123"/>
    <lineage>
        <taxon>Bacteria</taxon>
        <taxon>Bacillati</taxon>
        <taxon>Bacillota</taxon>
        <taxon>Bacilli</taxon>
        <taxon>Lactobacillales</taxon>
        <taxon>Lactobacillaceae</taxon>
        <taxon>Oenococcus</taxon>
    </lineage>
</organism>
<evidence type="ECO:0000313" key="2">
    <source>
        <dbReference type="EMBL" id="ABJ57561.1"/>
    </source>
</evidence>
<dbReference type="AlphaFoldDB" id="Q04DB1"/>
<gene>
    <name evidence="2" type="ordered locus">OEOE_1716</name>
</gene>
<reference evidence="2 3" key="1">
    <citation type="journal article" date="2006" name="Proc. Natl. Acad. Sci. U.S.A.">
        <title>Comparative genomics of the lactic acid bacteria.</title>
        <authorList>
            <person name="Makarova K."/>
            <person name="Slesarev A."/>
            <person name="Wolf Y."/>
            <person name="Sorokin A."/>
            <person name="Mirkin B."/>
            <person name="Koonin E."/>
            <person name="Pavlov A."/>
            <person name="Pavlova N."/>
            <person name="Karamychev V."/>
            <person name="Polouchine N."/>
            <person name="Shakhova V."/>
            <person name="Grigoriev I."/>
            <person name="Lou Y."/>
            <person name="Rohksar D."/>
            <person name="Lucas S."/>
            <person name="Huang K."/>
            <person name="Goodstein D.M."/>
            <person name="Hawkins T."/>
            <person name="Plengvidhya V."/>
            <person name="Welker D."/>
            <person name="Hughes J."/>
            <person name="Goh Y."/>
            <person name="Benson A."/>
            <person name="Baldwin K."/>
            <person name="Lee J.H."/>
            <person name="Diaz-Muniz I."/>
            <person name="Dosti B."/>
            <person name="Smeianov V."/>
            <person name="Wechter W."/>
            <person name="Barabote R."/>
            <person name="Lorca G."/>
            <person name="Altermann E."/>
            <person name="Barrangou R."/>
            <person name="Ganesan B."/>
            <person name="Xie Y."/>
            <person name="Rawsthorne H."/>
            <person name="Tamir D."/>
            <person name="Parker C."/>
            <person name="Breidt F."/>
            <person name="Broadbent J."/>
            <person name="Hutkins R."/>
            <person name="O'Sullivan D."/>
            <person name="Steele J."/>
            <person name="Unlu G."/>
            <person name="Saier M."/>
            <person name="Klaenhammer T."/>
            <person name="Richardson P."/>
            <person name="Kozyavkin S."/>
            <person name="Weimer B."/>
            <person name="Mills D."/>
        </authorList>
    </citation>
    <scope>NUCLEOTIDE SEQUENCE [LARGE SCALE GENOMIC DNA]</scope>
    <source>
        <strain evidence="3">ATCC BAA-331 / PSU-1</strain>
    </source>
</reference>
<dbReference type="Proteomes" id="UP000000774">
    <property type="component" value="Chromosome"/>
</dbReference>
<keyword evidence="1" id="KW-0812">Transmembrane</keyword>
<keyword evidence="3" id="KW-1185">Reference proteome</keyword>
<feature type="transmembrane region" description="Helical" evidence="1">
    <location>
        <begin position="6"/>
        <end position="27"/>
    </location>
</feature>
<dbReference type="HOGENOM" id="CLU_3390500_0_0_9"/>
<dbReference type="EMBL" id="CP000411">
    <property type="protein sequence ID" value="ABJ57561.1"/>
    <property type="molecule type" value="Genomic_DNA"/>
</dbReference>
<evidence type="ECO:0000256" key="1">
    <source>
        <dbReference type="SAM" id="Phobius"/>
    </source>
</evidence>
<accession>Q04DB1</accession>
<keyword evidence="1" id="KW-0472">Membrane</keyword>
<keyword evidence="1" id="KW-1133">Transmembrane helix</keyword>
<protein>
    <submittedName>
        <fullName evidence="2">Uncharacterized protein</fullName>
    </submittedName>
</protein>